<protein>
    <submittedName>
        <fullName evidence="3">Uncharacterized protein</fullName>
    </submittedName>
</protein>
<gene>
    <name evidence="3" type="ORF">CAMP_LOCUS12090</name>
</gene>
<dbReference type="Proteomes" id="UP001152747">
    <property type="component" value="Unassembled WGS sequence"/>
</dbReference>
<feature type="chain" id="PRO_5040305769" evidence="2">
    <location>
        <begin position="22"/>
        <end position="90"/>
    </location>
</feature>
<keyword evidence="4" id="KW-1185">Reference proteome</keyword>
<feature type="signal peptide" evidence="2">
    <location>
        <begin position="1"/>
        <end position="21"/>
    </location>
</feature>
<evidence type="ECO:0000313" key="3">
    <source>
        <dbReference type="EMBL" id="CAI5449453.1"/>
    </source>
</evidence>
<accession>A0A9P1N395</accession>
<keyword evidence="2" id="KW-0732">Signal</keyword>
<reference evidence="3" key="1">
    <citation type="submission" date="2022-11" db="EMBL/GenBank/DDBJ databases">
        <authorList>
            <person name="Kikuchi T."/>
        </authorList>
    </citation>
    <scope>NUCLEOTIDE SEQUENCE</scope>
    <source>
        <strain evidence="3">PS1010</strain>
    </source>
</reference>
<feature type="compositionally biased region" description="Basic and acidic residues" evidence="1">
    <location>
        <begin position="54"/>
        <end position="65"/>
    </location>
</feature>
<dbReference type="AlphaFoldDB" id="A0A9P1N395"/>
<comment type="caution">
    <text evidence="3">The sequence shown here is derived from an EMBL/GenBank/DDBJ whole genome shotgun (WGS) entry which is preliminary data.</text>
</comment>
<feature type="compositionally biased region" description="Low complexity" evidence="1">
    <location>
        <begin position="29"/>
        <end position="38"/>
    </location>
</feature>
<evidence type="ECO:0000313" key="4">
    <source>
        <dbReference type="Proteomes" id="UP001152747"/>
    </source>
</evidence>
<evidence type="ECO:0000256" key="1">
    <source>
        <dbReference type="SAM" id="MobiDB-lite"/>
    </source>
</evidence>
<name>A0A9P1N395_9PELO</name>
<dbReference type="EMBL" id="CANHGI010000004">
    <property type="protein sequence ID" value="CAI5449453.1"/>
    <property type="molecule type" value="Genomic_DNA"/>
</dbReference>
<proteinExistence type="predicted"/>
<sequence length="90" mass="10052">MSFSYEICFTVLLMFQLLINCKKKKNAEPKSSASKSAPVAPPVNPVLEAAQFPDVKKEDDKKTDGTQDTMNEEYDKNVEKNSTVVKSVHV</sequence>
<feature type="compositionally biased region" description="Polar residues" evidence="1">
    <location>
        <begin position="80"/>
        <end position="90"/>
    </location>
</feature>
<organism evidence="3 4">
    <name type="scientific">Caenorhabditis angaria</name>
    <dbReference type="NCBI Taxonomy" id="860376"/>
    <lineage>
        <taxon>Eukaryota</taxon>
        <taxon>Metazoa</taxon>
        <taxon>Ecdysozoa</taxon>
        <taxon>Nematoda</taxon>
        <taxon>Chromadorea</taxon>
        <taxon>Rhabditida</taxon>
        <taxon>Rhabditina</taxon>
        <taxon>Rhabditomorpha</taxon>
        <taxon>Rhabditoidea</taxon>
        <taxon>Rhabditidae</taxon>
        <taxon>Peloderinae</taxon>
        <taxon>Caenorhabditis</taxon>
    </lineage>
</organism>
<feature type="region of interest" description="Disordered" evidence="1">
    <location>
        <begin position="27"/>
        <end position="90"/>
    </location>
</feature>
<evidence type="ECO:0000256" key="2">
    <source>
        <dbReference type="SAM" id="SignalP"/>
    </source>
</evidence>